<proteinExistence type="predicted"/>
<keyword evidence="2" id="KW-1185">Reference proteome</keyword>
<name>A0A915HK40_ROMCU</name>
<evidence type="ECO:0000313" key="2">
    <source>
        <dbReference type="Proteomes" id="UP000887565"/>
    </source>
</evidence>
<feature type="compositionally biased region" description="Basic residues" evidence="1">
    <location>
        <begin position="21"/>
        <end position="32"/>
    </location>
</feature>
<accession>A0A915HK40</accession>
<sequence>MKWKNWPILYFRSLRRPKKWAVRKKMTPKKRTPNLLHSIRPSKNTKKL</sequence>
<dbReference type="WBParaSite" id="nRc.2.0.1.t01820-RA">
    <property type="protein sequence ID" value="nRc.2.0.1.t01820-RA"/>
    <property type="gene ID" value="nRc.2.0.1.g01820"/>
</dbReference>
<organism evidence="2 3">
    <name type="scientific">Romanomermis culicivorax</name>
    <name type="common">Nematode worm</name>
    <dbReference type="NCBI Taxonomy" id="13658"/>
    <lineage>
        <taxon>Eukaryota</taxon>
        <taxon>Metazoa</taxon>
        <taxon>Ecdysozoa</taxon>
        <taxon>Nematoda</taxon>
        <taxon>Enoplea</taxon>
        <taxon>Dorylaimia</taxon>
        <taxon>Mermithida</taxon>
        <taxon>Mermithoidea</taxon>
        <taxon>Mermithidae</taxon>
        <taxon>Romanomermis</taxon>
    </lineage>
</organism>
<protein>
    <submittedName>
        <fullName evidence="3">Uncharacterized protein</fullName>
    </submittedName>
</protein>
<evidence type="ECO:0000313" key="3">
    <source>
        <dbReference type="WBParaSite" id="nRc.2.0.1.t01820-RA"/>
    </source>
</evidence>
<dbReference type="Proteomes" id="UP000887565">
    <property type="component" value="Unplaced"/>
</dbReference>
<dbReference type="AlphaFoldDB" id="A0A915HK40"/>
<evidence type="ECO:0000256" key="1">
    <source>
        <dbReference type="SAM" id="MobiDB-lite"/>
    </source>
</evidence>
<feature type="region of interest" description="Disordered" evidence="1">
    <location>
        <begin position="21"/>
        <end position="48"/>
    </location>
</feature>
<reference evidence="3" key="1">
    <citation type="submission" date="2022-11" db="UniProtKB">
        <authorList>
            <consortium name="WormBaseParasite"/>
        </authorList>
    </citation>
    <scope>IDENTIFICATION</scope>
</reference>